<protein>
    <submittedName>
        <fullName evidence="2">Uncharacterized protein</fullName>
    </submittedName>
</protein>
<feature type="chain" id="PRO_5003939544" evidence="1">
    <location>
        <begin position="22"/>
        <end position="307"/>
    </location>
</feature>
<gene>
    <name evidence="2" type="ordered locus">Deipe_1434</name>
</gene>
<dbReference type="HOGENOM" id="CLU_905273_0_0_0"/>
<keyword evidence="1" id="KW-0732">Signal</keyword>
<dbReference type="Proteomes" id="UP000010467">
    <property type="component" value="Chromosome"/>
</dbReference>
<reference evidence="3" key="1">
    <citation type="submission" date="2012-03" db="EMBL/GenBank/DDBJ databases">
        <title>Complete sequence of chromosome of Deinococcus peraridilitoris DSM 19664.</title>
        <authorList>
            <person name="Lucas S."/>
            <person name="Copeland A."/>
            <person name="Lapidus A."/>
            <person name="Glavina del Rio T."/>
            <person name="Dalin E."/>
            <person name="Tice H."/>
            <person name="Bruce D."/>
            <person name="Goodwin L."/>
            <person name="Pitluck S."/>
            <person name="Peters L."/>
            <person name="Mikhailova N."/>
            <person name="Lu M."/>
            <person name="Kyrpides N."/>
            <person name="Mavromatis K."/>
            <person name="Ivanova N."/>
            <person name="Brettin T."/>
            <person name="Detter J.C."/>
            <person name="Han C."/>
            <person name="Larimer F."/>
            <person name="Land M."/>
            <person name="Hauser L."/>
            <person name="Markowitz V."/>
            <person name="Cheng J.-F."/>
            <person name="Hugenholtz P."/>
            <person name="Woyke T."/>
            <person name="Wu D."/>
            <person name="Pukall R."/>
            <person name="Steenblock K."/>
            <person name="Brambilla E."/>
            <person name="Klenk H.-P."/>
            <person name="Eisen J.A."/>
        </authorList>
    </citation>
    <scope>NUCLEOTIDE SEQUENCE [LARGE SCALE GENOMIC DNA]</scope>
    <source>
        <strain evidence="3">DSM 19664 / LMG 22246 / CIP 109416 / KR-200</strain>
    </source>
</reference>
<dbReference type="PROSITE" id="PS51257">
    <property type="entry name" value="PROKAR_LIPOPROTEIN"/>
    <property type="match status" value="1"/>
</dbReference>
<dbReference type="EMBL" id="CP003382">
    <property type="protein sequence ID" value="AFZ66975.1"/>
    <property type="molecule type" value="Genomic_DNA"/>
</dbReference>
<keyword evidence="3" id="KW-1185">Reference proteome</keyword>
<evidence type="ECO:0000313" key="2">
    <source>
        <dbReference type="EMBL" id="AFZ66975.1"/>
    </source>
</evidence>
<proteinExistence type="predicted"/>
<organism evidence="2 3">
    <name type="scientific">Deinococcus peraridilitoris (strain DSM 19664 / LMG 22246 / CIP 109416 / KR-200)</name>
    <dbReference type="NCBI Taxonomy" id="937777"/>
    <lineage>
        <taxon>Bacteria</taxon>
        <taxon>Thermotogati</taxon>
        <taxon>Deinococcota</taxon>
        <taxon>Deinococci</taxon>
        <taxon>Deinococcales</taxon>
        <taxon>Deinococcaceae</taxon>
        <taxon>Deinococcus</taxon>
    </lineage>
</organism>
<dbReference type="PATRIC" id="fig|937777.3.peg.1439"/>
<evidence type="ECO:0000313" key="3">
    <source>
        <dbReference type="Proteomes" id="UP000010467"/>
    </source>
</evidence>
<name>L0A1T1_DEIPD</name>
<accession>L0A1T1</accession>
<feature type="signal peptide" evidence="1">
    <location>
        <begin position="1"/>
        <end position="21"/>
    </location>
</feature>
<evidence type="ECO:0000256" key="1">
    <source>
        <dbReference type="SAM" id="SignalP"/>
    </source>
</evidence>
<dbReference type="STRING" id="937777.Deipe_1434"/>
<sequence>MRKAFSVGVLALILAACSGPAAPVITDSGPVVVDPTPQPAKYTTTLRVVKGGGMTSQSVGAQAVEVPADEFGAAYGDFRVSVQMGASAVVTVQDSEGKAVKARVSFEPGDKLSLYSTGDASADVMATAPGLATLTATPVEPDAPVETATLKVYPAFTLTDRPDEHPSLASAVRIAGEVTTKDVADVWLESPNFPDGHAQQGDSYRLHVPGGVLAIDEAKMGAPLDLTALDWNAAPAVIELGSEAIRGSAPVTRWVGRDRAGQLFKLRVATYSGQYQTDQSGAIIPGSAAFEPLLWVMPANTVGEFDY</sequence>
<dbReference type="KEGG" id="dpd:Deipe_1434"/>
<dbReference type="AlphaFoldDB" id="L0A1T1"/>